<dbReference type="VEuPathDB" id="FungiDB:ASPZODRAFT_1213081"/>
<organism evidence="2 3">
    <name type="scientific">Penicilliopsis zonata CBS 506.65</name>
    <dbReference type="NCBI Taxonomy" id="1073090"/>
    <lineage>
        <taxon>Eukaryota</taxon>
        <taxon>Fungi</taxon>
        <taxon>Dikarya</taxon>
        <taxon>Ascomycota</taxon>
        <taxon>Pezizomycotina</taxon>
        <taxon>Eurotiomycetes</taxon>
        <taxon>Eurotiomycetidae</taxon>
        <taxon>Eurotiales</taxon>
        <taxon>Aspergillaceae</taxon>
        <taxon>Penicilliopsis</taxon>
    </lineage>
</organism>
<proteinExistence type="predicted"/>
<keyword evidence="1" id="KW-0472">Membrane</keyword>
<accession>A0A1L9S7H0</accession>
<sequence>MHDFGHCHLDLPPTSCQPACDELSFSLSHIHIQSLSLSLSNPPTERPSRREPLVIILCCLLFYIYARDIRGYFPPFFPLFFFLLILNPESMGYRVSAFLFLFFFSRPPSRSHLFRLHEVTRGFPSLVSSCSYHTIPSITLWHSVCPSSAMHYKPHFPA</sequence>
<dbReference type="EMBL" id="KV878354">
    <property type="protein sequence ID" value="OJJ43083.1"/>
    <property type="molecule type" value="Genomic_DNA"/>
</dbReference>
<keyword evidence="1" id="KW-0812">Transmembrane</keyword>
<gene>
    <name evidence="2" type="ORF">ASPZODRAFT_1213081</name>
</gene>
<dbReference type="RefSeq" id="XP_022577593.1">
    <property type="nucleotide sequence ID" value="XM_022721285.1"/>
</dbReference>
<reference evidence="3" key="1">
    <citation type="journal article" date="2017" name="Genome Biol.">
        <title>Comparative genomics reveals high biological diversity and specific adaptations in the industrially and medically important fungal genus Aspergillus.</title>
        <authorList>
            <person name="de Vries R.P."/>
            <person name="Riley R."/>
            <person name="Wiebenga A."/>
            <person name="Aguilar-Osorio G."/>
            <person name="Amillis S."/>
            <person name="Uchima C.A."/>
            <person name="Anderluh G."/>
            <person name="Asadollahi M."/>
            <person name="Askin M."/>
            <person name="Barry K."/>
            <person name="Battaglia E."/>
            <person name="Bayram O."/>
            <person name="Benocci T."/>
            <person name="Braus-Stromeyer S.A."/>
            <person name="Caldana C."/>
            <person name="Canovas D."/>
            <person name="Cerqueira G.C."/>
            <person name="Chen F."/>
            <person name="Chen W."/>
            <person name="Choi C."/>
            <person name="Clum A."/>
            <person name="Dos Santos R.A."/>
            <person name="Damasio A.R."/>
            <person name="Diallinas G."/>
            <person name="Emri T."/>
            <person name="Fekete E."/>
            <person name="Flipphi M."/>
            <person name="Freyberg S."/>
            <person name="Gallo A."/>
            <person name="Gournas C."/>
            <person name="Habgood R."/>
            <person name="Hainaut M."/>
            <person name="Harispe M.L."/>
            <person name="Henrissat B."/>
            <person name="Hilden K.S."/>
            <person name="Hope R."/>
            <person name="Hossain A."/>
            <person name="Karabika E."/>
            <person name="Karaffa L."/>
            <person name="Karanyi Z."/>
            <person name="Krasevec N."/>
            <person name="Kuo A."/>
            <person name="Kusch H."/>
            <person name="LaButti K."/>
            <person name="Lagendijk E.L."/>
            <person name="Lapidus A."/>
            <person name="Levasseur A."/>
            <person name="Lindquist E."/>
            <person name="Lipzen A."/>
            <person name="Logrieco A.F."/>
            <person name="MacCabe A."/>
            <person name="Maekelae M.R."/>
            <person name="Malavazi I."/>
            <person name="Melin P."/>
            <person name="Meyer V."/>
            <person name="Mielnichuk N."/>
            <person name="Miskei M."/>
            <person name="Molnar A.P."/>
            <person name="Mule G."/>
            <person name="Ngan C.Y."/>
            <person name="Orejas M."/>
            <person name="Orosz E."/>
            <person name="Ouedraogo J.P."/>
            <person name="Overkamp K.M."/>
            <person name="Park H.-S."/>
            <person name="Perrone G."/>
            <person name="Piumi F."/>
            <person name="Punt P.J."/>
            <person name="Ram A.F."/>
            <person name="Ramon A."/>
            <person name="Rauscher S."/>
            <person name="Record E."/>
            <person name="Riano-Pachon D.M."/>
            <person name="Robert V."/>
            <person name="Roehrig J."/>
            <person name="Ruller R."/>
            <person name="Salamov A."/>
            <person name="Salih N.S."/>
            <person name="Samson R.A."/>
            <person name="Sandor E."/>
            <person name="Sanguinetti M."/>
            <person name="Schuetze T."/>
            <person name="Sepcic K."/>
            <person name="Shelest E."/>
            <person name="Sherlock G."/>
            <person name="Sophianopoulou V."/>
            <person name="Squina F.M."/>
            <person name="Sun H."/>
            <person name="Susca A."/>
            <person name="Todd R.B."/>
            <person name="Tsang A."/>
            <person name="Unkles S.E."/>
            <person name="van de Wiele N."/>
            <person name="van Rossen-Uffink D."/>
            <person name="Oliveira J.V."/>
            <person name="Vesth T.C."/>
            <person name="Visser J."/>
            <person name="Yu J.-H."/>
            <person name="Zhou M."/>
            <person name="Andersen M.R."/>
            <person name="Archer D.B."/>
            <person name="Baker S.E."/>
            <person name="Benoit I."/>
            <person name="Brakhage A.A."/>
            <person name="Braus G.H."/>
            <person name="Fischer R."/>
            <person name="Frisvad J.C."/>
            <person name="Goldman G.H."/>
            <person name="Houbraken J."/>
            <person name="Oakley B."/>
            <person name="Pocsi I."/>
            <person name="Scazzocchio C."/>
            <person name="Seiboth B."/>
            <person name="vanKuyk P.A."/>
            <person name="Wortman J."/>
            <person name="Dyer P.S."/>
            <person name="Grigoriev I.V."/>
        </authorList>
    </citation>
    <scope>NUCLEOTIDE SEQUENCE [LARGE SCALE GENOMIC DNA]</scope>
    <source>
        <strain evidence="3">CBS 506.65</strain>
    </source>
</reference>
<dbReference type="Proteomes" id="UP000184188">
    <property type="component" value="Unassembled WGS sequence"/>
</dbReference>
<name>A0A1L9S7H0_9EURO</name>
<feature type="transmembrane region" description="Helical" evidence="1">
    <location>
        <begin position="79"/>
        <end position="104"/>
    </location>
</feature>
<evidence type="ECO:0000313" key="2">
    <source>
        <dbReference type="EMBL" id="OJJ43083.1"/>
    </source>
</evidence>
<keyword evidence="1" id="KW-1133">Transmembrane helix</keyword>
<dbReference type="GeneID" id="34607750"/>
<evidence type="ECO:0000313" key="3">
    <source>
        <dbReference type="Proteomes" id="UP000184188"/>
    </source>
</evidence>
<protein>
    <submittedName>
        <fullName evidence="2">Uncharacterized protein</fullName>
    </submittedName>
</protein>
<evidence type="ECO:0000256" key="1">
    <source>
        <dbReference type="SAM" id="Phobius"/>
    </source>
</evidence>
<keyword evidence="3" id="KW-1185">Reference proteome</keyword>
<dbReference type="AlphaFoldDB" id="A0A1L9S7H0"/>